<evidence type="ECO:0000313" key="5">
    <source>
        <dbReference type="Proteomes" id="UP000799324"/>
    </source>
</evidence>
<dbReference type="EMBL" id="MU004315">
    <property type="protein sequence ID" value="KAF2658415.1"/>
    <property type="molecule type" value="Genomic_DNA"/>
</dbReference>
<feature type="compositionally biased region" description="Basic and acidic residues" evidence="3">
    <location>
        <begin position="41"/>
        <end position="53"/>
    </location>
</feature>
<dbReference type="PANTHER" id="PTHR28524">
    <property type="entry name" value="SUCCINATE DEHYDROGENASE ASSEMBLY FACTOR 4, MITOCHONDRIAL"/>
    <property type="match status" value="1"/>
</dbReference>
<sequence>MHRIPARLPRPLSRRACLLPPTRHAYSTQPPFSTAPAPPRLPKEDQDLFEHLQRQSTGAFSTPRTPPAVNQSPDSSPTPTSRSSAARSPQAGEPRVQVNQSPDSVSDREPDVAAGAEAGSGLESRIADSAGIREEEADEVHPHLRRGAPPEFVGEVNPRTGEVGGPKNEPLRWGGGGDWSYNDCALSNFVAPVTSRILSSDVVQSQQSIRERREADTAVRNIRCHQKTLSRRAASTVPAETSPGRDGTDTLIFRPGRYGLTDESRRRWSERRGAKYIECLGEEWAWRGLNEMDTRRTYLKHPFLRRSEWAYANGAFWLLLRLELTDRGQLKPSGNHRVFDLASTDRKHVITCGTSDWRMLDTAPLARSSVLEDAASDVDSVS</sequence>
<dbReference type="Proteomes" id="UP000799324">
    <property type="component" value="Unassembled WGS sequence"/>
</dbReference>
<feature type="compositionally biased region" description="Low complexity" evidence="3">
    <location>
        <begin position="113"/>
        <end position="124"/>
    </location>
</feature>
<feature type="compositionally biased region" description="Polar residues" evidence="3">
    <location>
        <begin position="54"/>
        <end position="71"/>
    </location>
</feature>
<proteinExistence type="inferred from homology"/>
<evidence type="ECO:0000256" key="2">
    <source>
        <dbReference type="ARBA" id="ARBA00022170"/>
    </source>
</evidence>
<dbReference type="PANTHER" id="PTHR28524:SF3">
    <property type="entry name" value="SUCCINATE DEHYDROGENASE ASSEMBLY FACTOR 4, MITOCHONDRIAL"/>
    <property type="match status" value="1"/>
</dbReference>
<dbReference type="GO" id="GO:0005739">
    <property type="term" value="C:mitochondrion"/>
    <property type="evidence" value="ECO:0007669"/>
    <property type="project" value="TreeGrafter"/>
</dbReference>
<keyword evidence="5" id="KW-1185">Reference proteome</keyword>
<feature type="region of interest" description="Disordered" evidence="3">
    <location>
        <begin position="1"/>
        <end position="171"/>
    </location>
</feature>
<feature type="compositionally biased region" description="Low complexity" evidence="3">
    <location>
        <begin position="72"/>
        <end position="89"/>
    </location>
</feature>
<evidence type="ECO:0000256" key="3">
    <source>
        <dbReference type="SAM" id="MobiDB-lite"/>
    </source>
</evidence>
<evidence type="ECO:0000313" key="4">
    <source>
        <dbReference type="EMBL" id="KAF2658415.1"/>
    </source>
</evidence>
<organism evidence="4 5">
    <name type="scientific">Lophiostoma macrostomum CBS 122681</name>
    <dbReference type="NCBI Taxonomy" id="1314788"/>
    <lineage>
        <taxon>Eukaryota</taxon>
        <taxon>Fungi</taxon>
        <taxon>Dikarya</taxon>
        <taxon>Ascomycota</taxon>
        <taxon>Pezizomycotina</taxon>
        <taxon>Dothideomycetes</taxon>
        <taxon>Pleosporomycetidae</taxon>
        <taxon>Pleosporales</taxon>
        <taxon>Lophiostomataceae</taxon>
        <taxon>Lophiostoma</taxon>
    </lineage>
</organism>
<feature type="compositionally biased region" description="Low complexity" evidence="3">
    <location>
        <begin position="1"/>
        <end position="21"/>
    </location>
</feature>
<comment type="similarity">
    <text evidence="1">Belongs to the SDHAF4 family.</text>
</comment>
<evidence type="ECO:0000256" key="1">
    <source>
        <dbReference type="ARBA" id="ARBA00005701"/>
    </source>
</evidence>
<dbReference type="GO" id="GO:0034553">
    <property type="term" value="P:mitochondrial respiratory chain complex II assembly"/>
    <property type="evidence" value="ECO:0007669"/>
    <property type="project" value="TreeGrafter"/>
</dbReference>
<dbReference type="Pfam" id="PF07896">
    <property type="entry name" value="DUF1674"/>
    <property type="match status" value="1"/>
</dbReference>
<dbReference type="InterPro" id="IPR012875">
    <property type="entry name" value="SDHF4"/>
</dbReference>
<accession>A0A6A6TEI6</accession>
<feature type="region of interest" description="Disordered" evidence="3">
    <location>
        <begin position="229"/>
        <end position="248"/>
    </location>
</feature>
<dbReference type="OrthoDB" id="201362at2759"/>
<feature type="compositionally biased region" description="Basic and acidic residues" evidence="3">
    <location>
        <begin position="131"/>
        <end position="142"/>
    </location>
</feature>
<name>A0A6A6TEI6_9PLEO</name>
<reference evidence="4" key="1">
    <citation type="journal article" date="2020" name="Stud. Mycol.">
        <title>101 Dothideomycetes genomes: a test case for predicting lifestyles and emergence of pathogens.</title>
        <authorList>
            <person name="Haridas S."/>
            <person name="Albert R."/>
            <person name="Binder M."/>
            <person name="Bloem J."/>
            <person name="Labutti K."/>
            <person name="Salamov A."/>
            <person name="Andreopoulos B."/>
            <person name="Baker S."/>
            <person name="Barry K."/>
            <person name="Bills G."/>
            <person name="Bluhm B."/>
            <person name="Cannon C."/>
            <person name="Castanera R."/>
            <person name="Culley D."/>
            <person name="Daum C."/>
            <person name="Ezra D."/>
            <person name="Gonzalez J."/>
            <person name="Henrissat B."/>
            <person name="Kuo A."/>
            <person name="Liang C."/>
            <person name="Lipzen A."/>
            <person name="Lutzoni F."/>
            <person name="Magnuson J."/>
            <person name="Mondo S."/>
            <person name="Nolan M."/>
            <person name="Ohm R."/>
            <person name="Pangilinan J."/>
            <person name="Park H.-J."/>
            <person name="Ramirez L."/>
            <person name="Alfaro M."/>
            <person name="Sun H."/>
            <person name="Tritt A."/>
            <person name="Yoshinaga Y."/>
            <person name="Zwiers L.-H."/>
            <person name="Turgeon B."/>
            <person name="Goodwin S."/>
            <person name="Spatafora J."/>
            <person name="Crous P."/>
            <person name="Grigoriev I."/>
        </authorList>
    </citation>
    <scope>NUCLEOTIDE SEQUENCE</scope>
    <source>
        <strain evidence="4">CBS 122681</strain>
    </source>
</reference>
<dbReference type="AlphaFoldDB" id="A0A6A6TEI6"/>
<protein>
    <recommendedName>
        <fullName evidence="2">Succinate dehydrogenase assembly factor 4, mitochondrial</fullName>
    </recommendedName>
</protein>
<gene>
    <name evidence="4" type="ORF">K491DRAFT_738664</name>
</gene>